<feature type="transmembrane region" description="Helical" evidence="6">
    <location>
        <begin position="170"/>
        <end position="189"/>
    </location>
</feature>
<feature type="transmembrane region" description="Helical" evidence="6">
    <location>
        <begin position="144"/>
        <end position="164"/>
    </location>
</feature>
<dbReference type="AlphaFoldDB" id="A0A336M0F4"/>
<evidence type="ECO:0000256" key="4">
    <source>
        <dbReference type="ARBA" id="ARBA00022989"/>
    </source>
</evidence>
<feature type="transmembrane region" description="Helical" evidence="6">
    <location>
        <begin position="331"/>
        <end position="351"/>
    </location>
</feature>
<evidence type="ECO:0000256" key="3">
    <source>
        <dbReference type="ARBA" id="ARBA00022692"/>
    </source>
</evidence>
<sequence>MTVTNRRRISNISNNRIAPFNSIPDQSEVLSPDYSNQNDHFPFPKHLPFPQVSNNSDIFNEFYLFIFAIMCAALQFIHLYRTTFWLEQTSSHTTTINFYLIDKYLVNFIFIISSRRLIYCLLERGYEYIYTKRSKSLEQTTLKYIKYAYFTGIIVLLLLCSWKIFQKYSFLYIICLFYPLFLYMFIFRFKIDAFLKTNYTSDPIIMNGYPVHSCSINAHTIRTEIEALKNDFNNRFKQVFLGAFTTSLAYCFPVRYSDVLHRASLHLGVWLKISTRNHPPPIPWNKSVIWPFGTYVKYSGDIYRSNSNSTCATPANNSHYRFYTIFKNPSNIYSIMATIQAIIVIIQLLMLMTCSEWPVVLSLSFLILFNFYTLFKLLRDFLVAKSIYSAETAVNDKLRCGNI</sequence>
<keyword evidence="3 6" id="KW-0812">Transmembrane</keyword>
<reference evidence="7" key="1">
    <citation type="submission" date="2018-07" db="EMBL/GenBank/DDBJ databases">
        <authorList>
            <person name="Quirk P.G."/>
            <person name="Krulwich T.A."/>
        </authorList>
    </citation>
    <scope>NUCLEOTIDE SEQUENCE</scope>
</reference>
<dbReference type="PANTHER" id="PTHR12995:SF4">
    <property type="entry name" value="FI21814P1"/>
    <property type="match status" value="1"/>
</dbReference>
<dbReference type="PANTHER" id="PTHR12995">
    <property type="entry name" value="FI21814P1"/>
    <property type="match status" value="1"/>
</dbReference>
<accession>A0A336M0F4</accession>
<comment type="subcellular location">
    <subcellularLocation>
        <location evidence="1">Membrane</location>
        <topology evidence="1">Multi-pass membrane protein</topology>
    </subcellularLocation>
</comment>
<evidence type="ECO:0000313" key="7">
    <source>
        <dbReference type="EMBL" id="SSX23714.1"/>
    </source>
</evidence>
<proteinExistence type="inferred from homology"/>
<evidence type="ECO:0000256" key="1">
    <source>
        <dbReference type="ARBA" id="ARBA00004141"/>
    </source>
</evidence>
<evidence type="ECO:0000256" key="6">
    <source>
        <dbReference type="SAM" id="Phobius"/>
    </source>
</evidence>
<evidence type="ECO:0000256" key="2">
    <source>
        <dbReference type="ARBA" id="ARBA00010737"/>
    </source>
</evidence>
<gene>
    <name evidence="7" type="primary">CSON009479</name>
</gene>
<feature type="transmembrane region" description="Helical" evidence="6">
    <location>
        <begin position="357"/>
        <end position="375"/>
    </location>
</feature>
<dbReference type="Pfam" id="PF10271">
    <property type="entry name" value="Tmp39"/>
    <property type="match status" value="2"/>
</dbReference>
<feature type="transmembrane region" description="Helical" evidence="6">
    <location>
        <begin position="62"/>
        <end position="80"/>
    </location>
</feature>
<dbReference type="EMBL" id="UFQT01000376">
    <property type="protein sequence ID" value="SSX23714.1"/>
    <property type="molecule type" value="Genomic_DNA"/>
</dbReference>
<name>A0A336M0F4_CULSO</name>
<organism evidence="7">
    <name type="scientific">Culicoides sonorensis</name>
    <name type="common">Biting midge</name>
    <dbReference type="NCBI Taxonomy" id="179676"/>
    <lineage>
        <taxon>Eukaryota</taxon>
        <taxon>Metazoa</taxon>
        <taxon>Ecdysozoa</taxon>
        <taxon>Arthropoda</taxon>
        <taxon>Hexapoda</taxon>
        <taxon>Insecta</taxon>
        <taxon>Pterygota</taxon>
        <taxon>Neoptera</taxon>
        <taxon>Endopterygota</taxon>
        <taxon>Diptera</taxon>
        <taxon>Nematocera</taxon>
        <taxon>Chironomoidea</taxon>
        <taxon>Ceratopogonidae</taxon>
        <taxon>Ceratopogoninae</taxon>
        <taxon>Culicoides</taxon>
        <taxon>Monoculicoides</taxon>
    </lineage>
</organism>
<feature type="transmembrane region" description="Helical" evidence="6">
    <location>
        <begin position="104"/>
        <end position="123"/>
    </location>
</feature>
<dbReference type="VEuPathDB" id="VectorBase:CSON009479"/>
<dbReference type="InterPro" id="IPR019397">
    <property type="entry name" value="Uncharacterised_TMEM39"/>
</dbReference>
<keyword evidence="4 6" id="KW-1133">Transmembrane helix</keyword>
<protein>
    <submittedName>
        <fullName evidence="7">CSON009479 protein</fullName>
    </submittedName>
</protein>
<evidence type="ECO:0000256" key="5">
    <source>
        <dbReference type="ARBA" id="ARBA00023136"/>
    </source>
</evidence>
<comment type="similarity">
    <text evidence="2">Belongs to the TMEM39 family.</text>
</comment>
<keyword evidence="5 6" id="KW-0472">Membrane</keyword>
<dbReference type="GO" id="GO:0016020">
    <property type="term" value="C:membrane"/>
    <property type="evidence" value="ECO:0007669"/>
    <property type="project" value="UniProtKB-SubCell"/>
</dbReference>